<dbReference type="InterPro" id="IPR002818">
    <property type="entry name" value="DJ-1/PfpI"/>
</dbReference>
<proteinExistence type="predicted"/>
<keyword evidence="2" id="KW-0238">DNA-binding</keyword>
<dbReference type="RefSeq" id="WP_210234621.1">
    <property type="nucleotide sequence ID" value="NZ_BAABEI010000002.1"/>
</dbReference>
<dbReference type="InterPro" id="IPR029062">
    <property type="entry name" value="Class_I_gatase-like"/>
</dbReference>
<dbReference type="Gene3D" id="3.40.50.880">
    <property type="match status" value="1"/>
</dbReference>
<keyword evidence="3" id="KW-0804">Transcription</keyword>
<evidence type="ECO:0000313" key="5">
    <source>
        <dbReference type="EMBL" id="TCN46126.1"/>
    </source>
</evidence>
<dbReference type="SUPFAM" id="SSF52317">
    <property type="entry name" value="Class I glutamine amidotransferase-like"/>
    <property type="match status" value="1"/>
</dbReference>
<dbReference type="GO" id="GO:0043565">
    <property type="term" value="F:sequence-specific DNA binding"/>
    <property type="evidence" value="ECO:0007669"/>
    <property type="project" value="InterPro"/>
</dbReference>
<dbReference type="Pfam" id="PF01965">
    <property type="entry name" value="DJ-1_PfpI"/>
    <property type="match status" value="1"/>
</dbReference>
<feature type="domain" description="HTH araC/xylS-type" evidence="4">
    <location>
        <begin position="222"/>
        <end position="320"/>
    </location>
</feature>
<dbReference type="PROSITE" id="PS00041">
    <property type="entry name" value="HTH_ARAC_FAMILY_1"/>
    <property type="match status" value="1"/>
</dbReference>
<dbReference type="Gene3D" id="1.10.10.60">
    <property type="entry name" value="Homeodomain-like"/>
    <property type="match status" value="1"/>
</dbReference>
<dbReference type="GO" id="GO:0003700">
    <property type="term" value="F:DNA-binding transcription factor activity"/>
    <property type="evidence" value="ECO:0007669"/>
    <property type="project" value="InterPro"/>
</dbReference>
<keyword evidence="6" id="KW-1185">Reference proteome</keyword>
<dbReference type="AlphaFoldDB" id="A0A4R2CXZ3"/>
<dbReference type="PROSITE" id="PS01124">
    <property type="entry name" value="HTH_ARAC_FAMILY_2"/>
    <property type="match status" value="1"/>
</dbReference>
<dbReference type="InterPro" id="IPR018062">
    <property type="entry name" value="HTH_AraC-typ_CS"/>
</dbReference>
<dbReference type="SMART" id="SM00342">
    <property type="entry name" value="HTH_ARAC"/>
    <property type="match status" value="1"/>
</dbReference>
<sequence>MMQQRIEEGRPISVGLLLLPQFSMMALASASEPLRAANRLSGRKLYDWCLLSQEGGEISSSSGFETRTVSIDDAPHLDRLFVVASLDIESKRPKPILQFLRRQAVSGKPVGALSTGTFLLARAGLLAGKRCTLHWESLPQFAEEFPEIEVTRELYVRDDNRWTCAGGTAAIDLMLAQISGDYGAKLAADTAEQFLHTRIRGPEEHQRMAIQWRYGIHDARLAAAIAIMEQNLEYVVPIDEVAKRSGLSIRQLERLWHQHFEMTPQRFYLNVRLNEARRLAKESSETIAAIALRCGFVSASHLGSAYRRRYGNSPSDERRRSDSV</sequence>
<dbReference type="InterPro" id="IPR018060">
    <property type="entry name" value="HTH_AraC"/>
</dbReference>
<name>A0A4R2CXZ3_SHIGR</name>
<dbReference type="PANTHER" id="PTHR43130">
    <property type="entry name" value="ARAC-FAMILY TRANSCRIPTIONAL REGULATOR"/>
    <property type="match status" value="1"/>
</dbReference>
<gene>
    <name evidence="5" type="ORF">EV665_105213</name>
</gene>
<protein>
    <submittedName>
        <fullName evidence="5">Transcriptional regulator GlxA family with amidase domain</fullName>
    </submittedName>
</protein>
<comment type="caution">
    <text evidence="5">The sequence shown here is derived from an EMBL/GenBank/DDBJ whole genome shotgun (WGS) entry which is preliminary data.</text>
</comment>
<accession>A0A4R2CXZ3</accession>
<evidence type="ECO:0000256" key="1">
    <source>
        <dbReference type="ARBA" id="ARBA00023015"/>
    </source>
</evidence>
<dbReference type="PANTHER" id="PTHR43130:SF3">
    <property type="entry name" value="HTH-TYPE TRANSCRIPTIONAL REGULATOR RV1931C"/>
    <property type="match status" value="1"/>
</dbReference>
<dbReference type="InterPro" id="IPR009057">
    <property type="entry name" value="Homeodomain-like_sf"/>
</dbReference>
<evidence type="ECO:0000256" key="3">
    <source>
        <dbReference type="ARBA" id="ARBA00023163"/>
    </source>
</evidence>
<dbReference type="CDD" id="cd03136">
    <property type="entry name" value="GATase1_AraC_ArgR_like"/>
    <property type="match status" value="1"/>
</dbReference>
<dbReference type="InterPro" id="IPR052158">
    <property type="entry name" value="INH-QAR"/>
</dbReference>
<evidence type="ECO:0000256" key="2">
    <source>
        <dbReference type="ARBA" id="ARBA00023125"/>
    </source>
</evidence>
<organism evidence="5 6">
    <name type="scientific">Shinella granuli</name>
    <dbReference type="NCBI Taxonomy" id="323621"/>
    <lineage>
        <taxon>Bacteria</taxon>
        <taxon>Pseudomonadati</taxon>
        <taxon>Pseudomonadota</taxon>
        <taxon>Alphaproteobacteria</taxon>
        <taxon>Hyphomicrobiales</taxon>
        <taxon>Rhizobiaceae</taxon>
        <taxon>Shinella</taxon>
    </lineage>
</organism>
<evidence type="ECO:0000313" key="6">
    <source>
        <dbReference type="Proteomes" id="UP000295351"/>
    </source>
</evidence>
<dbReference type="Proteomes" id="UP000295351">
    <property type="component" value="Unassembled WGS sequence"/>
</dbReference>
<evidence type="ECO:0000259" key="4">
    <source>
        <dbReference type="PROSITE" id="PS01124"/>
    </source>
</evidence>
<keyword evidence="1" id="KW-0805">Transcription regulation</keyword>
<reference evidence="5 6" key="1">
    <citation type="submission" date="2019-03" db="EMBL/GenBank/DDBJ databases">
        <title>Genomic Encyclopedia of Type Strains, Phase IV (KMG-IV): sequencing the most valuable type-strain genomes for metagenomic binning, comparative biology and taxonomic classification.</title>
        <authorList>
            <person name="Goeker M."/>
        </authorList>
    </citation>
    <scope>NUCLEOTIDE SEQUENCE [LARGE SCALE GENOMIC DNA]</scope>
    <source>
        <strain evidence="5 6">DSM 18401</strain>
    </source>
</reference>
<dbReference type="Pfam" id="PF12833">
    <property type="entry name" value="HTH_18"/>
    <property type="match status" value="1"/>
</dbReference>
<dbReference type="SUPFAM" id="SSF46689">
    <property type="entry name" value="Homeodomain-like"/>
    <property type="match status" value="2"/>
</dbReference>
<dbReference type="EMBL" id="SLVX01000005">
    <property type="protein sequence ID" value="TCN46126.1"/>
    <property type="molecule type" value="Genomic_DNA"/>
</dbReference>